<keyword evidence="5 13" id="KW-0812">Transmembrane</keyword>
<dbReference type="SUPFAM" id="SSF47384">
    <property type="entry name" value="Homodimeric domain of signal transducing histidine kinase"/>
    <property type="match status" value="1"/>
</dbReference>
<comment type="caution">
    <text evidence="16">The sequence shown here is derived from an EMBL/GenBank/DDBJ whole genome shotgun (WGS) entry which is preliminary data.</text>
</comment>
<evidence type="ECO:0000256" key="8">
    <source>
        <dbReference type="ARBA" id="ARBA00022840"/>
    </source>
</evidence>
<evidence type="ECO:0000256" key="3">
    <source>
        <dbReference type="ARBA" id="ARBA00012438"/>
    </source>
</evidence>
<keyword evidence="9 13" id="KW-1133">Transmembrane helix</keyword>
<keyword evidence="6" id="KW-0547">Nucleotide-binding</keyword>
<evidence type="ECO:0000259" key="15">
    <source>
        <dbReference type="PROSITE" id="PS50112"/>
    </source>
</evidence>
<dbReference type="InterPro" id="IPR036097">
    <property type="entry name" value="HisK_dim/P_sf"/>
</dbReference>
<dbReference type="PROSITE" id="PS50112">
    <property type="entry name" value="PAS"/>
    <property type="match status" value="1"/>
</dbReference>
<evidence type="ECO:0000256" key="12">
    <source>
        <dbReference type="SAM" id="MobiDB-lite"/>
    </source>
</evidence>
<dbReference type="InterPro" id="IPR003661">
    <property type="entry name" value="HisK_dim/P_dom"/>
</dbReference>
<dbReference type="SUPFAM" id="SSF55785">
    <property type="entry name" value="PYP-like sensor domain (PAS domain)"/>
    <property type="match status" value="2"/>
</dbReference>
<evidence type="ECO:0000313" key="17">
    <source>
        <dbReference type="Proteomes" id="UP000603352"/>
    </source>
</evidence>
<evidence type="ECO:0000256" key="1">
    <source>
        <dbReference type="ARBA" id="ARBA00000085"/>
    </source>
</evidence>
<feature type="region of interest" description="Disordered" evidence="12">
    <location>
        <begin position="1"/>
        <end position="40"/>
    </location>
</feature>
<evidence type="ECO:0000256" key="5">
    <source>
        <dbReference type="ARBA" id="ARBA00022692"/>
    </source>
</evidence>
<evidence type="ECO:0000256" key="9">
    <source>
        <dbReference type="ARBA" id="ARBA00022989"/>
    </source>
</evidence>
<dbReference type="InterPro" id="IPR005467">
    <property type="entry name" value="His_kinase_dom"/>
</dbReference>
<dbReference type="Gene3D" id="3.30.565.10">
    <property type="entry name" value="Histidine kinase-like ATPase, C-terminal domain"/>
    <property type="match status" value="1"/>
</dbReference>
<dbReference type="InterPro" id="IPR036890">
    <property type="entry name" value="HATPase_C_sf"/>
</dbReference>
<dbReference type="EMBL" id="BMDZ01000076">
    <property type="protein sequence ID" value="GGB58034.1"/>
    <property type="molecule type" value="Genomic_DNA"/>
</dbReference>
<dbReference type="InterPro" id="IPR050351">
    <property type="entry name" value="BphY/WalK/GraS-like"/>
</dbReference>
<reference evidence="17" key="1">
    <citation type="journal article" date="2019" name="Int. J. Syst. Evol. Microbiol.">
        <title>The Global Catalogue of Microorganisms (GCM) 10K type strain sequencing project: providing services to taxonomists for standard genome sequencing and annotation.</title>
        <authorList>
            <consortium name="The Broad Institute Genomics Platform"/>
            <consortium name="The Broad Institute Genome Sequencing Center for Infectious Disease"/>
            <person name="Wu L."/>
            <person name="Ma J."/>
        </authorList>
    </citation>
    <scope>NUCLEOTIDE SEQUENCE [LARGE SCALE GENOMIC DNA]</scope>
    <source>
        <strain evidence="17">CGMCC 1.10188</strain>
    </source>
</reference>
<organism evidence="16 17">
    <name type="scientific">Tistrella bauzanensis</name>
    <dbReference type="NCBI Taxonomy" id="657419"/>
    <lineage>
        <taxon>Bacteria</taxon>
        <taxon>Pseudomonadati</taxon>
        <taxon>Pseudomonadota</taxon>
        <taxon>Alphaproteobacteria</taxon>
        <taxon>Geminicoccales</taxon>
        <taxon>Geminicoccaceae</taxon>
        <taxon>Tistrella</taxon>
    </lineage>
</organism>
<keyword evidence="8" id="KW-0067">ATP-binding</keyword>
<comment type="catalytic activity">
    <reaction evidence="1">
        <text>ATP + protein L-histidine = ADP + protein N-phospho-L-histidine.</text>
        <dbReference type="EC" id="2.7.13.3"/>
    </reaction>
</comment>
<dbReference type="InterPro" id="IPR035965">
    <property type="entry name" value="PAS-like_dom_sf"/>
</dbReference>
<feature type="transmembrane region" description="Helical" evidence="13">
    <location>
        <begin position="232"/>
        <end position="254"/>
    </location>
</feature>
<dbReference type="Pfam" id="PF08448">
    <property type="entry name" value="PAS_4"/>
    <property type="match status" value="1"/>
</dbReference>
<feature type="domain" description="Histidine kinase" evidence="14">
    <location>
        <begin position="530"/>
        <end position="748"/>
    </location>
</feature>
<comment type="subcellular location">
    <subcellularLocation>
        <location evidence="2">Membrane</location>
        <topology evidence="2">Multi-pass membrane protein</topology>
    </subcellularLocation>
</comment>
<dbReference type="SMART" id="SM00091">
    <property type="entry name" value="PAS"/>
    <property type="match status" value="2"/>
</dbReference>
<dbReference type="SUPFAM" id="SSF55874">
    <property type="entry name" value="ATPase domain of HSP90 chaperone/DNA topoisomerase II/histidine kinase"/>
    <property type="match status" value="1"/>
</dbReference>
<keyword evidence="11 13" id="KW-0472">Membrane</keyword>
<dbReference type="NCBIfam" id="TIGR00229">
    <property type="entry name" value="sensory_box"/>
    <property type="match status" value="1"/>
</dbReference>
<feature type="domain" description="PAS" evidence="15">
    <location>
        <begin position="395"/>
        <end position="465"/>
    </location>
</feature>
<dbReference type="Gene3D" id="1.10.287.130">
    <property type="match status" value="1"/>
</dbReference>
<dbReference type="InterPro" id="IPR013656">
    <property type="entry name" value="PAS_4"/>
</dbReference>
<evidence type="ECO:0000256" key="11">
    <source>
        <dbReference type="ARBA" id="ARBA00023136"/>
    </source>
</evidence>
<dbReference type="CDD" id="cd00082">
    <property type="entry name" value="HisKA"/>
    <property type="match status" value="1"/>
</dbReference>
<dbReference type="Gene3D" id="3.30.450.20">
    <property type="entry name" value="PAS domain"/>
    <property type="match status" value="2"/>
</dbReference>
<evidence type="ECO:0000256" key="13">
    <source>
        <dbReference type="SAM" id="Phobius"/>
    </source>
</evidence>
<dbReference type="Proteomes" id="UP000603352">
    <property type="component" value="Unassembled WGS sequence"/>
</dbReference>
<evidence type="ECO:0000259" key="14">
    <source>
        <dbReference type="PROSITE" id="PS50109"/>
    </source>
</evidence>
<evidence type="ECO:0000256" key="4">
    <source>
        <dbReference type="ARBA" id="ARBA00022679"/>
    </source>
</evidence>
<accession>A0ABQ1J4W7</accession>
<protein>
    <recommendedName>
        <fullName evidence="3">histidine kinase</fullName>
        <ecNumber evidence="3">2.7.13.3</ecNumber>
    </recommendedName>
</protein>
<evidence type="ECO:0000256" key="7">
    <source>
        <dbReference type="ARBA" id="ARBA00022777"/>
    </source>
</evidence>
<dbReference type="Pfam" id="PF00512">
    <property type="entry name" value="HisKA"/>
    <property type="match status" value="1"/>
</dbReference>
<keyword evidence="17" id="KW-1185">Reference proteome</keyword>
<dbReference type="PANTHER" id="PTHR42878:SF7">
    <property type="entry name" value="SENSOR HISTIDINE KINASE GLRK"/>
    <property type="match status" value="1"/>
</dbReference>
<dbReference type="PROSITE" id="PS50109">
    <property type="entry name" value="HIS_KIN"/>
    <property type="match status" value="1"/>
</dbReference>
<gene>
    <name evidence="16" type="ORF">GCM10011505_43650</name>
</gene>
<dbReference type="InterPro" id="IPR000014">
    <property type="entry name" value="PAS"/>
</dbReference>
<evidence type="ECO:0000256" key="2">
    <source>
        <dbReference type="ARBA" id="ARBA00004141"/>
    </source>
</evidence>
<keyword evidence="7" id="KW-0418">Kinase</keyword>
<proteinExistence type="predicted"/>
<evidence type="ECO:0000256" key="6">
    <source>
        <dbReference type="ARBA" id="ARBA00022741"/>
    </source>
</evidence>
<sequence>MTVHAAMDTDLRGTRGRKAAMTGDRQQGETGPRPLLPVPPPKHYAWLRPAALAMMLAALLLFSAGLLHSNNLLRQTVLTSHVDLSQTVSTLRRLERCYLELAGGLHLIGGPSHPGPSHPDPSMTGGAGTTAADVLDREIVHMTAHLSNLRLAGPAAVMASLPDGEALLAIASADLAWLTGLRAVDVTPTADELRRHLAEGALRLDPAIRHLEATLTDDQQTVRNSLIELQTLGQMSAAGILATVAGLGVLATLMHHGQKRSHQRLRGAIDTMSDGFVHIDRNGRITVANDQLLRYLPRETLSVGGLGTAEGLGRAIAMAAADPEATRGALVAILGGATPPALPEPRRDRSRPLAGQTDIALADGRWLRLRSHDGGDGGRAVALIDVTAEHRDLAQRHRKALVFEHLTDGLVVADAQGMMIDVSPSTARIYGVEPAALWGQPLGLLIQPSDAISVTRGIMETLRDQDVVTRSFPIARPAPGGGMIATGRTAEATLIALHDPSAGFDGAIAVIRDVSEARRMDRLKAAFVAVAAHELRTPTTAIVGALKLACSGVGGPVSEPLAGLLRMAMRNGDRLTAVIDDILDVERLESGQFTLTRAPIVLSLLLETIATEAAATAGSLLIISPAPSAAAGLTVPGDLQRLVQALVKVCEYVSAAVDGTATIGLDWRIAGDRLHLSAALTESQVSPPVVAAAIPAQVLPPQTVRRAGYIGFGLATARALIERHGGTLSYTADDGIAGRFDIDLPATEPVIAA</sequence>
<dbReference type="SMART" id="SM00388">
    <property type="entry name" value="HisKA"/>
    <property type="match status" value="1"/>
</dbReference>
<dbReference type="CDD" id="cd00130">
    <property type="entry name" value="PAS"/>
    <property type="match status" value="1"/>
</dbReference>
<dbReference type="PANTHER" id="PTHR42878">
    <property type="entry name" value="TWO-COMPONENT HISTIDINE KINASE"/>
    <property type="match status" value="1"/>
</dbReference>
<name>A0ABQ1J4W7_9PROT</name>
<keyword evidence="4" id="KW-0808">Transferase</keyword>
<keyword evidence="10" id="KW-0902">Two-component regulatory system</keyword>
<evidence type="ECO:0000313" key="16">
    <source>
        <dbReference type="EMBL" id="GGB58034.1"/>
    </source>
</evidence>
<evidence type="ECO:0000256" key="10">
    <source>
        <dbReference type="ARBA" id="ARBA00023012"/>
    </source>
</evidence>
<feature type="transmembrane region" description="Helical" evidence="13">
    <location>
        <begin position="46"/>
        <end position="67"/>
    </location>
</feature>
<dbReference type="EC" id="2.7.13.3" evidence="3"/>